<dbReference type="InterPro" id="IPR033699">
    <property type="entry name" value="POLO_box_Plk4_1"/>
</dbReference>
<dbReference type="GO" id="GO:0005634">
    <property type="term" value="C:nucleus"/>
    <property type="evidence" value="ECO:0007669"/>
    <property type="project" value="TreeGrafter"/>
</dbReference>
<gene>
    <name evidence="11" type="ORF">T551_03411</name>
</gene>
<feature type="binding site" evidence="8">
    <location>
        <position position="51"/>
    </location>
    <ligand>
        <name>ATP</name>
        <dbReference type="ChEBI" id="CHEBI:30616"/>
    </ligand>
</feature>
<dbReference type="PANTHER" id="PTHR24345:SF91">
    <property type="entry name" value="SERINE_THREONINE-PROTEIN KINASE PLK4"/>
    <property type="match status" value="1"/>
</dbReference>
<sequence length="839" mass="97645">MDFSFLHNSNYIPTCLKDYCLLQQLGRGAFGDVFRAVPLKGELKNTNLALKIINKTKLTSQTRRQRIINEISIHSSLKRHKNILNFYASFEDHQNVYIVTQLCSQGSLYSFIQTQSSLPLQEDIVKGIMKEIVSGLVFLHSHKIVHRDLKLSNILLDENNVAKIADFGLSIVLQNFSDEETMTLCGTPNYISPEIIAHKPSGLASDIWSLGCIFFCLLDKSPPFQLENTSKTLVQVINENLRQLPPCVSYEARNLIDKMLQKNPSDRIKTHQILKHPFFTSSDPKKKCDLNQNYESTGNYTFSSNFEKLRTTKDISKYIKHVSDLTISEANKDFKEIKKKNAKMSLTERLSDIMDTPIITTPEKKILQRIENILNENKNIIYDKKKKIYSPIKNYLSKYSLSSNFNNFNNNNIGYKEKPSTTYYTQNNMNIYKNDEKFNSVLNTINNNSNNILKDWNINKEKNEKKCIFHTNFYKEYINPKNEYFKTQSISYTTDSQKLTNYYAKDNGKSQSKAHFLSNTNHKKIPIKLNSNDFKNIFSEKETTMEHNLYKINQNFNIIHKNHFVEPISDFAKKYHFNTIGLNVIKQKTKHADLEITKKGYLRLFFHNMDWQCLINSDGIKIKIIHNNKLPQIYELDDLPAKYLKAYQYASKFISILKSKMPKIILDTPYTKCRLYLNSVFEIRYINNQSMVVQLDSKKQIIKIVTQNNQTNEDILLYEGNIESACKKFPKIISDVINRYKKCLSLEKNTEDDIIGTYAKFISGKGWWQINKEIGIMMFLDGSQLQIYFKPDNSLGTQSISYIKFINNNTHEIYELNSNKTIPEIVKKKLLILKNYGLL</sequence>
<evidence type="ECO:0000256" key="1">
    <source>
        <dbReference type="ARBA" id="ARBA00004496"/>
    </source>
</evidence>
<evidence type="ECO:0000259" key="10">
    <source>
        <dbReference type="PROSITE" id="PS51984"/>
    </source>
</evidence>
<comment type="caution">
    <text evidence="11">The sequence shown here is derived from an EMBL/GenBank/DDBJ whole genome shotgun (WGS) entry which is preliminary data.</text>
</comment>
<dbReference type="InterPro" id="IPR011009">
    <property type="entry name" value="Kinase-like_dom_sf"/>
</dbReference>
<dbReference type="AlphaFoldDB" id="A0A0W4ZDV9"/>
<dbReference type="FunFam" id="3.30.200.20:FF:000042">
    <property type="entry name" value="Aurora kinase A"/>
    <property type="match status" value="1"/>
</dbReference>
<evidence type="ECO:0000313" key="11">
    <source>
        <dbReference type="EMBL" id="KTW26494.1"/>
    </source>
</evidence>
<evidence type="ECO:0000256" key="7">
    <source>
        <dbReference type="ARBA" id="ARBA00022840"/>
    </source>
</evidence>
<keyword evidence="5 8" id="KW-0547">Nucleotide-binding</keyword>
<dbReference type="SMART" id="SM00220">
    <property type="entry name" value="S_TKc"/>
    <property type="match status" value="1"/>
</dbReference>
<dbReference type="GO" id="GO:0005737">
    <property type="term" value="C:cytoplasm"/>
    <property type="evidence" value="ECO:0007669"/>
    <property type="project" value="UniProtKB-SubCell"/>
</dbReference>
<dbReference type="GO" id="GO:0005524">
    <property type="term" value="F:ATP binding"/>
    <property type="evidence" value="ECO:0007669"/>
    <property type="project" value="UniProtKB-UniRule"/>
</dbReference>
<dbReference type="InterPro" id="IPR000719">
    <property type="entry name" value="Prot_kinase_dom"/>
</dbReference>
<keyword evidence="12" id="KW-1185">Reference proteome</keyword>
<evidence type="ECO:0000256" key="8">
    <source>
        <dbReference type="PROSITE-ProRule" id="PRU10141"/>
    </source>
</evidence>
<dbReference type="InterPro" id="IPR008271">
    <property type="entry name" value="Ser/Thr_kinase_AS"/>
</dbReference>
<evidence type="ECO:0000313" key="12">
    <source>
        <dbReference type="Proteomes" id="UP000053447"/>
    </source>
</evidence>
<dbReference type="PANTHER" id="PTHR24345">
    <property type="entry name" value="SERINE/THREONINE-PROTEIN KINASE PLK"/>
    <property type="match status" value="1"/>
</dbReference>
<dbReference type="eggNOG" id="KOG0575">
    <property type="taxonomic scope" value="Eukaryota"/>
</dbReference>
<dbReference type="OrthoDB" id="377346at2759"/>
<dbReference type="Proteomes" id="UP000053447">
    <property type="component" value="Unassembled WGS sequence"/>
</dbReference>
<evidence type="ECO:0000256" key="3">
    <source>
        <dbReference type="ARBA" id="ARBA00022527"/>
    </source>
</evidence>
<feature type="domain" description="Protein kinase" evidence="9">
    <location>
        <begin position="19"/>
        <end position="279"/>
    </location>
</feature>
<keyword evidence="2" id="KW-0963">Cytoplasm</keyword>
<dbReference type="SUPFAM" id="SSF56112">
    <property type="entry name" value="Protein kinase-like (PK-like)"/>
    <property type="match status" value="1"/>
</dbReference>
<name>A0A0W4ZDV9_PNEJ7</name>
<keyword evidence="3" id="KW-0723">Serine/threonine-protein kinase</keyword>
<accession>A0A0W4ZDV9</accession>
<organism evidence="11 12">
    <name type="scientific">Pneumocystis jirovecii (strain RU7)</name>
    <name type="common">Human pneumocystis pneumonia agent</name>
    <dbReference type="NCBI Taxonomy" id="1408657"/>
    <lineage>
        <taxon>Eukaryota</taxon>
        <taxon>Fungi</taxon>
        <taxon>Dikarya</taxon>
        <taxon>Ascomycota</taxon>
        <taxon>Taphrinomycotina</taxon>
        <taxon>Pneumocystomycetes</taxon>
        <taxon>Pneumocystaceae</taxon>
        <taxon>Pneumocystis</taxon>
    </lineage>
</organism>
<feature type="domain" description="Cryptic POLO box 1 (CPB1)" evidence="10">
    <location>
        <begin position="569"/>
        <end position="660"/>
    </location>
</feature>
<dbReference type="STRING" id="1408657.A0A0W4ZDV9"/>
<dbReference type="GO" id="GO:0004674">
    <property type="term" value="F:protein serine/threonine kinase activity"/>
    <property type="evidence" value="ECO:0007669"/>
    <property type="project" value="UniProtKB-KW"/>
</dbReference>
<keyword evidence="4" id="KW-0808">Transferase</keyword>
<keyword evidence="7 8" id="KW-0067">ATP-binding</keyword>
<evidence type="ECO:0000256" key="6">
    <source>
        <dbReference type="ARBA" id="ARBA00022777"/>
    </source>
</evidence>
<proteinExistence type="predicted"/>
<dbReference type="Pfam" id="PF18190">
    <property type="entry name" value="Plk4_PB1"/>
    <property type="match status" value="1"/>
</dbReference>
<dbReference type="InterPro" id="IPR017441">
    <property type="entry name" value="Protein_kinase_ATP_BS"/>
</dbReference>
<reference evidence="12" key="1">
    <citation type="journal article" date="2016" name="Nat. Commun.">
        <title>Genome analysis of three Pneumocystis species reveals adaptation mechanisms to life exclusively in mammalian hosts.</title>
        <authorList>
            <person name="Ma L."/>
            <person name="Chen Z."/>
            <person name="Huang D.W."/>
            <person name="Kutty G."/>
            <person name="Ishihara M."/>
            <person name="Wang H."/>
            <person name="Abouelleil A."/>
            <person name="Bishop L."/>
            <person name="Davey E."/>
            <person name="Deng R."/>
            <person name="Deng X."/>
            <person name="Fan L."/>
            <person name="Fantoni G."/>
            <person name="Fitzgerald M."/>
            <person name="Gogineni E."/>
            <person name="Goldberg J.M."/>
            <person name="Handley G."/>
            <person name="Hu X."/>
            <person name="Huber C."/>
            <person name="Jiao X."/>
            <person name="Jones K."/>
            <person name="Levin J.Z."/>
            <person name="Liu Y."/>
            <person name="Macdonald P."/>
            <person name="Melnikov A."/>
            <person name="Raley C."/>
            <person name="Sassi M."/>
            <person name="Sherman B.T."/>
            <person name="Song X."/>
            <person name="Sykes S."/>
            <person name="Tran B."/>
            <person name="Walsh L."/>
            <person name="Xia Y."/>
            <person name="Yang J."/>
            <person name="Young S."/>
            <person name="Zeng Q."/>
            <person name="Zheng X."/>
            <person name="Stephens R."/>
            <person name="Nusbaum C."/>
            <person name="Birren B.W."/>
            <person name="Azadi P."/>
            <person name="Lempicki R.A."/>
            <person name="Cuomo C.A."/>
            <person name="Kovacs J.A."/>
        </authorList>
    </citation>
    <scope>NUCLEOTIDE SEQUENCE [LARGE SCALE GENOMIC DNA]</scope>
    <source>
        <strain evidence="12">RU7</strain>
    </source>
</reference>
<evidence type="ECO:0000256" key="5">
    <source>
        <dbReference type="ARBA" id="ARBA00022741"/>
    </source>
</evidence>
<keyword evidence="6" id="KW-0418">Kinase</keyword>
<dbReference type="Gene3D" id="1.10.510.10">
    <property type="entry name" value="Transferase(Phosphotransferase) domain 1"/>
    <property type="match status" value="1"/>
</dbReference>
<dbReference type="FunFam" id="1.10.510.10:FF:000571">
    <property type="entry name" value="Maternal embryonic leucine zipper kinase"/>
    <property type="match status" value="1"/>
</dbReference>
<dbReference type="RefSeq" id="XP_018228023.1">
    <property type="nucleotide sequence ID" value="XM_018375674.1"/>
</dbReference>
<dbReference type="Pfam" id="PF00069">
    <property type="entry name" value="Pkinase"/>
    <property type="match status" value="1"/>
</dbReference>
<dbReference type="PROSITE" id="PS50011">
    <property type="entry name" value="PROTEIN_KINASE_DOM"/>
    <property type="match status" value="1"/>
</dbReference>
<dbReference type="EMBL" id="LFWA01000017">
    <property type="protein sequence ID" value="KTW26494.1"/>
    <property type="molecule type" value="Genomic_DNA"/>
</dbReference>
<comment type="subcellular location">
    <subcellularLocation>
        <location evidence="1">Cytoplasm</location>
    </subcellularLocation>
</comment>
<protein>
    <submittedName>
        <fullName evidence="11">Uncharacterized protein</fullName>
    </submittedName>
</protein>
<dbReference type="VEuPathDB" id="FungiDB:T551_03411"/>
<evidence type="ECO:0000259" key="9">
    <source>
        <dbReference type="PROSITE" id="PS50011"/>
    </source>
</evidence>
<dbReference type="PROSITE" id="PS51984">
    <property type="entry name" value="CPB1"/>
    <property type="match status" value="1"/>
</dbReference>
<dbReference type="PROSITE" id="PS00108">
    <property type="entry name" value="PROTEIN_KINASE_ST"/>
    <property type="match status" value="1"/>
</dbReference>
<dbReference type="InterPro" id="IPR046437">
    <property type="entry name" value="Ser_Thr-PK_POLO_box_1_sf"/>
</dbReference>
<dbReference type="GeneID" id="28941929"/>
<evidence type="ECO:0000256" key="4">
    <source>
        <dbReference type="ARBA" id="ARBA00022679"/>
    </source>
</evidence>
<dbReference type="Gene3D" id="3.30.1120.120">
    <property type="match status" value="1"/>
</dbReference>
<dbReference type="PROSITE" id="PS00107">
    <property type="entry name" value="PROTEIN_KINASE_ATP"/>
    <property type="match status" value="1"/>
</dbReference>
<evidence type="ECO:0000256" key="2">
    <source>
        <dbReference type="ARBA" id="ARBA00022490"/>
    </source>
</evidence>